<keyword evidence="2" id="KW-0472">Membrane</keyword>
<dbReference type="AlphaFoldDB" id="A0A6S6P3H1"/>
<proteinExistence type="predicted"/>
<evidence type="ECO:0000259" key="3">
    <source>
        <dbReference type="Pfam" id="PF23717"/>
    </source>
</evidence>
<organism evidence="4 5">
    <name type="scientific">Mycolicibacterium litorale</name>
    <dbReference type="NCBI Taxonomy" id="758802"/>
    <lineage>
        <taxon>Bacteria</taxon>
        <taxon>Bacillati</taxon>
        <taxon>Actinomycetota</taxon>
        <taxon>Actinomycetes</taxon>
        <taxon>Mycobacteriales</taxon>
        <taxon>Mycobacteriaceae</taxon>
        <taxon>Mycolicibacterium</taxon>
    </lineage>
</organism>
<dbReference type="EMBL" id="AP023287">
    <property type="protein sequence ID" value="BCI51220.1"/>
    <property type="molecule type" value="Genomic_DNA"/>
</dbReference>
<dbReference type="Proteomes" id="UP000515734">
    <property type="component" value="Chromosome"/>
</dbReference>
<evidence type="ECO:0000256" key="2">
    <source>
        <dbReference type="SAM" id="Phobius"/>
    </source>
</evidence>
<feature type="domain" description="DUF7159" evidence="3">
    <location>
        <begin position="31"/>
        <end position="259"/>
    </location>
</feature>
<keyword evidence="2" id="KW-1133">Transmembrane helix</keyword>
<feature type="compositionally biased region" description="Pro residues" evidence="1">
    <location>
        <begin position="489"/>
        <end position="506"/>
    </location>
</feature>
<feature type="transmembrane region" description="Helical" evidence="2">
    <location>
        <begin position="321"/>
        <end position="345"/>
    </location>
</feature>
<feature type="region of interest" description="Disordered" evidence="1">
    <location>
        <begin position="366"/>
        <end position="388"/>
    </location>
</feature>
<reference evidence="4 5" key="1">
    <citation type="submission" date="2020-07" db="EMBL/GenBank/DDBJ databases">
        <title>Complete genome sequence of Mycolicibacterium litorale like strain isolated from cardiac implantable electronic device infection.</title>
        <authorList>
            <person name="Fukano H."/>
            <person name="Miyama H."/>
            <person name="Hoshino Y."/>
        </authorList>
    </citation>
    <scope>NUCLEOTIDE SEQUENCE [LARGE SCALE GENOMIC DNA]</scope>
    <source>
        <strain evidence="4 5">NIIDNTM18</strain>
    </source>
</reference>
<feature type="compositionally biased region" description="Low complexity" evidence="1">
    <location>
        <begin position="526"/>
        <end position="536"/>
    </location>
</feature>
<evidence type="ECO:0000256" key="1">
    <source>
        <dbReference type="SAM" id="MobiDB-lite"/>
    </source>
</evidence>
<feature type="compositionally biased region" description="Low complexity" evidence="1">
    <location>
        <begin position="590"/>
        <end position="602"/>
    </location>
</feature>
<evidence type="ECO:0000313" key="4">
    <source>
        <dbReference type="EMBL" id="BCI51220.1"/>
    </source>
</evidence>
<accession>A0A6S6P3H1</accession>
<sequence length="617" mass="62477">MPMKYLVVGSCSTGAPSPNNRYSKLLEGLVDIVLGVSMTPKTVRMVLVEGEKADGVTVDHDVFDITAVEGSATSSAADQVVAAVLGTQESAAAGGHHLKSIGVAWSDHAEAAALRDTLTARGIEDVMLVSEGHAAASLAQAVGRAVGYASTALFFIDRDTATLSVVQTDDGSVTKVLSRSLHSTDAMAVLTEMAAAVDAQDSPPQGMFVVGSGVDVTEVKAHLERLLSLPINAPEEPELALARGAALASAHAPAFEASTVGLAYSQDPDDGTTAGSAYAAFGAAATQMAPTSAPAVAPMAYAEAEADDLRPPVDDEGRKPFLLVGSALSSIFVVGVVALVISLAVNIRPTADQRPSPAEAAIVPSAQAPRPAPAPEAQPAVAPPAPPAETIKAPIPVVQQAPQAPPRTVYVEKAPAPAPAAPAPAPAPAPAAPAPVPAPVAPVPVPVPAPAPIVPAPVFRLPAPVIQLPRPQLPPIFRPPADDDEPDRPSWPSPWKPPWQPSPQKPPQQEEPDTGWPLPQQPTRTVVPQAPSVPSVPQAPRPQVPQSPYVPQAPSNPYFPPSGGSGGTGGSGGSGAGSSRGDYGSGSGSGSYDRGGSSSSGGEDSLWPFPSFGGGGR</sequence>
<gene>
    <name evidence="4" type="ORF">NIIDNTM18_04980</name>
</gene>
<keyword evidence="2" id="KW-0812">Transmembrane</keyword>
<protein>
    <recommendedName>
        <fullName evidence="3">DUF7159 domain-containing protein</fullName>
    </recommendedName>
</protein>
<feature type="compositionally biased region" description="Pro residues" evidence="1">
    <location>
        <begin position="370"/>
        <end position="387"/>
    </location>
</feature>
<feature type="compositionally biased region" description="Gly residues" evidence="1">
    <location>
        <begin position="563"/>
        <end position="589"/>
    </location>
</feature>
<name>A0A6S6P3H1_9MYCO</name>
<evidence type="ECO:0000313" key="5">
    <source>
        <dbReference type="Proteomes" id="UP000515734"/>
    </source>
</evidence>
<feature type="region of interest" description="Disordered" evidence="1">
    <location>
        <begin position="472"/>
        <end position="617"/>
    </location>
</feature>
<dbReference type="InterPro" id="IPR055583">
    <property type="entry name" value="DUF7159"/>
</dbReference>
<dbReference type="Pfam" id="PF23717">
    <property type="entry name" value="DUF7159"/>
    <property type="match status" value="1"/>
</dbReference>